<organism evidence="3 4">
    <name type="scientific">Natronorubrum tibetense GA33</name>
    <dbReference type="NCBI Taxonomy" id="1114856"/>
    <lineage>
        <taxon>Archaea</taxon>
        <taxon>Methanobacteriati</taxon>
        <taxon>Methanobacteriota</taxon>
        <taxon>Stenosarchaea group</taxon>
        <taxon>Halobacteria</taxon>
        <taxon>Halobacteriales</taxon>
        <taxon>Natrialbaceae</taxon>
        <taxon>Natronorubrum</taxon>
    </lineage>
</organism>
<dbReference type="PRINTS" id="PR01438">
    <property type="entry name" value="UNVRSLSTRESS"/>
</dbReference>
<dbReference type="Pfam" id="PF00111">
    <property type="entry name" value="Fer2"/>
    <property type="match status" value="1"/>
</dbReference>
<dbReference type="GO" id="GO:0051536">
    <property type="term" value="F:iron-sulfur cluster binding"/>
    <property type="evidence" value="ECO:0007669"/>
    <property type="project" value="InterPro"/>
</dbReference>
<dbReference type="InterPro" id="IPR012675">
    <property type="entry name" value="Beta-grasp_dom_sf"/>
</dbReference>
<dbReference type="STRING" id="1114856.GCA_000383975_03519"/>
<gene>
    <name evidence="3" type="ORF">C496_03513</name>
</gene>
<dbReference type="InterPro" id="IPR053441">
    <property type="entry name" value="2Fe2S_Ferredoxin"/>
</dbReference>
<dbReference type="OrthoDB" id="105697at2157"/>
<evidence type="ECO:0000256" key="1">
    <source>
        <dbReference type="ARBA" id="ARBA00008791"/>
    </source>
</evidence>
<dbReference type="Gene3D" id="3.10.20.30">
    <property type="match status" value="1"/>
</dbReference>
<accession>L9W7Z8</accession>
<dbReference type="Pfam" id="PF00582">
    <property type="entry name" value="Usp"/>
    <property type="match status" value="2"/>
</dbReference>
<feature type="domain" description="2Fe-2S ferredoxin-type" evidence="2">
    <location>
        <begin position="309"/>
        <end position="400"/>
    </location>
</feature>
<dbReference type="InterPro" id="IPR006015">
    <property type="entry name" value="Universal_stress_UspA"/>
</dbReference>
<dbReference type="SUPFAM" id="SSF52402">
    <property type="entry name" value="Adenine nucleotide alpha hydrolases-like"/>
    <property type="match status" value="2"/>
</dbReference>
<evidence type="ECO:0000313" key="4">
    <source>
        <dbReference type="Proteomes" id="UP000011599"/>
    </source>
</evidence>
<evidence type="ECO:0000259" key="2">
    <source>
        <dbReference type="PROSITE" id="PS51085"/>
    </source>
</evidence>
<dbReference type="EMBL" id="AOHW01000007">
    <property type="protein sequence ID" value="ELY45457.1"/>
    <property type="molecule type" value="Genomic_DNA"/>
</dbReference>
<evidence type="ECO:0000313" key="3">
    <source>
        <dbReference type="EMBL" id="ELY45457.1"/>
    </source>
</evidence>
<reference evidence="3 4" key="1">
    <citation type="journal article" date="2014" name="PLoS Genet.">
        <title>Phylogenetically driven sequencing of extremely halophilic archaea reveals strategies for static and dynamic osmo-response.</title>
        <authorList>
            <person name="Becker E.A."/>
            <person name="Seitzer P.M."/>
            <person name="Tritt A."/>
            <person name="Larsen D."/>
            <person name="Krusor M."/>
            <person name="Yao A.I."/>
            <person name="Wu D."/>
            <person name="Madern D."/>
            <person name="Eisen J.A."/>
            <person name="Darling A.E."/>
            <person name="Facciotti M.T."/>
        </authorList>
    </citation>
    <scope>NUCLEOTIDE SEQUENCE [LARGE SCALE GENOMIC DNA]</scope>
    <source>
        <strain evidence="3 4">GA33</strain>
    </source>
</reference>
<dbReference type="PROSITE" id="PS51085">
    <property type="entry name" value="2FE2S_FER_2"/>
    <property type="match status" value="1"/>
</dbReference>
<dbReference type="SUPFAM" id="SSF54292">
    <property type="entry name" value="2Fe-2S ferredoxin-like"/>
    <property type="match status" value="1"/>
</dbReference>
<dbReference type="AlphaFoldDB" id="L9W7Z8"/>
<dbReference type="eggNOG" id="arCOG00449">
    <property type="taxonomic scope" value="Archaea"/>
</dbReference>
<dbReference type="PATRIC" id="fig|1114856.3.peg.724"/>
<keyword evidence="4" id="KW-1185">Reference proteome</keyword>
<dbReference type="InterPro" id="IPR036010">
    <property type="entry name" value="2Fe-2S_ferredoxin-like_sf"/>
</dbReference>
<name>L9W7Z8_9EURY</name>
<comment type="similarity">
    <text evidence="1">Belongs to the universal stress protein A family.</text>
</comment>
<comment type="caution">
    <text evidence="3">The sequence shown here is derived from an EMBL/GenBank/DDBJ whole genome shotgun (WGS) entry which is preliminary data.</text>
</comment>
<dbReference type="InterPro" id="IPR006016">
    <property type="entry name" value="UspA"/>
</dbReference>
<sequence length="409" mass="44190">MYETILVPTDGSTVAERAGEYAVELAARFDATLHVLHVEESGLLGADDDKSERAVDELADRAAERDLEVTTAIREPGKAVHREILEYADEHDADLVVMGTHGWSGLDRFLLGSVAQQTLQESAVPVATVHDETVLEARFDRLLVPIDGSHSATTALEHAIDLAVDTGARLHVVHVAEESSLDDDTVTYDVAGSDGEVVGLEPVDDAIDRVRASSLETLDVSVPSGRVDQQLLAVAAGDNADGIVMGTHGETGLRRYLLGSTTERVVRFADVPVIGLSAPRTKPVTVEYLDYRVVDERGWDVDDPFEAAAEADLEDDAHGTFEAGREEYVLDAAEAAGLDWPFHCRAGGCVNCAAVVTEGEIEMDVQRSLSESEVEEENLRLTCVGTPASESIRLVYNAKYLDNLQDRVI</sequence>
<dbReference type="NCBIfam" id="NF041393">
    <property type="entry name" value="Frdxn_Halo"/>
    <property type="match status" value="1"/>
</dbReference>
<dbReference type="RefSeq" id="WP_006088422.1">
    <property type="nucleotide sequence ID" value="NZ_AOHW01000007.1"/>
</dbReference>
<dbReference type="PANTHER" id="PTHR46268:SF6">
    <property type="entry name" value="UNIVERSAL STRESS PROTEIN UP12"/>
    <property type="match status" value="1"/>
</dbReference>
<dbReference type="eggNOG" id="arCOG02844">
    <property type="taxonomic scope" value="Archaea"/>
</dbReference>
<dbReference type="Gene3D" id="3.40.50.620">
    <property type="entry name" value="HUPs"/>
    <property type="match status" value="2"/>
</dbReference>
<proteinExistence type="inferred from homology"/>
<protein>
    <submittedName>
        <fullName evidence="3">UspA domain-containing protein</fullName>
    </submittedName>
</protein>
<dbReference type="CDD" id="cd00207">
    <property type="entry name" value="fer2"/>
    <property type="match status" value="1"/>
</dbReference>
<dbReference type="CDD" id="cd00293">
    <property type="entry name" value="USP-like"/>
    <property type="match status" value="2"/>
</dbReference>
<dbReference type="Proteomes" id="UP000011599">
    <property type="component" value="Unassembled WGS sequence"/>
</dbReference>
<dbReference type="InterPro" id="IPR014729">
    <property type="entry name" value="Rossmann-like_a/b/a_fold"/>
</dbReference>
<dbReference type="InterPro" id="IPR001041">
    <property type="entry name" value="2Fe-2S_ferredoxin-type"/>
</dbReference>
<dbReference type="PANTHER" id="PTHR46268">
    <property type="entry name" value="STRESS RESPONSE PROTEIN NHAX"/>
    <property type="match status" value="1"/>
</dbReference>